<evidence type="ECO:0000313" key="1">
    <source>
        <dbReference type="EMBL" id="KAJ7764927.1"/>
    </source>
</evidence>
<name>A0AAD7JKU9_9AGAR</name>
<sequence length="137" mass="15315">MSSILHSVNDPCLLLDWYTCSNGADSNISGTKTSPPYALKVVGLAPSPPASLRSFASGWWFWEILIRAKRIGPMTWKHKKPWQQWKTCPTPTLSKVFPLPASKLAQSGFGYILDEITLLGVDLRFMGDEILHTKKLI</sequence>
<reference evidence="1" key="1">
    <citation type="submission" date="2023-03" db="EMBL/GenBank/DDBJ databases">
        <title>Massive genome expansion in bonnet fungi (Mycena s.s.) driven by repeated elements and novel gene families across ecological guilds.</title>
        <authorList>
            <consortium name="Lawrence Berkeley National Laboratory"/>
            <person name="Harder C.B."/>
            <person name="Miyauchi S."/>
            <person name="Viragh M."/>
            <person name="Kuo A."/>
            <person name="Thoen E."/>
            <person name="Andreopoulos B."/>
            <person name="Lu D."/>
            <person name="Skrede I."/>
            <person name="Drula E."/>
            <person name="Henrissat B."/>
            <person name="Morin E."/>
            <person name="Kohler A."/>
            <person name="Barry K."/>
            <person name="LaButti K."/>
            <person name="Morin E."/>
            <person name="Salamov A."/>
            <person name="Lipzen A."/>
            <person name="Mereny Z."/>
            <person name="Hegedus B."/>
            <person name="Baldrian P."/>
            <person name="Stursova M."/>
            <person name="Weitz H."/>
            <person name="Taylor A."/>
            <person name="Grigoriev I.V."/>
            <person name="Nagy L.G."/>
            <person name="Martin F."/>
            <person name="Kauserud H."/>
        </authorList>
    </citation>
    <scope>NUCLEOTIDE SEQUENCE</scope>
    <source>
        <strain evidence="1">CBHHK182m</strain>
    </source>
</reference>
<proteinExistence type="predicted"/>
<dbReference type="AlphaFoldDB" id="A0AAD7JKU9"/>
<keyword evidence="2" id="KW-1185">Reference proteome</keyword>
<dbReference type="EMBL" id="JARKIB010000027">
    <property type="protein sequence ID" value="KAJ7764927.1"/>
    <property type="molecule type" value="Genomic_DNA"/>
</dbReference>
<accession>A0AAD7JKU9</accession>
<comment type="caution">
    <text evidence="1">The sequence shown here is derived from an EMBL/GenBank/DDBJ whole genome shotgun (WGS) entry which is preliminary data.</text>
</comment>
<organism evidence="1 2">
    <name type="scientific">Mycena metata</name>
    <dbReference type="NCBI Taxonomy" id="1033252"/>
    <lineage>
        <taxon>Eukaryota</taxon>
        <taxon>Fungi</taxon>
        <taxon>Dikarya</taxon>
        <taxon>Basidiomycota</taxon>
        <taxon>Agaricomycotina</taxon>
        <taxon>Agaricomycetes</taxon>
        <taxon>Agaricomycetidae</taxon>
        <taxon>Agaricales</taxon>
        <taxon>Marasmiineae</taxon>
        <taxon>Mycenaceae</taxon>
        <taxon>Mycena</taxon>
    </lineage>
</organism>
<evidence type="ECO:0000313" key="2">
    <source>
        <dbReference type="Proteomes" id="UP001215598"/>
    </source>
</evidence>
<dbReference type="Proteomes" id="UP001215598">
    <property type="component" value="Unassembled WGS sequence"/>
</dbReference>
<protein>
    <submittedName>
        <fullName evidence="1">Uncharacterized protein</fullName>
    </submittedName>
</protein>
<gene>
    <name evidence="1" type="ORF">B0H16DRAFT_1454725</name>
</gene>